<dbReference type="EMBL" id="LCNT01000001">
    <property type="protein sequence ID" value="KKU61837.1"/>
    <property type="molecule type" value="Genomic_DNA"/>
</dbReference>
<dbReference type="SUPFAM" id="SSF52540">
    <property type="entry name" value="P-loop containing nucleoside triphosphate hydrolases"/>
    <property type="match status" value="3"/>
</dbReference>
<dbReference type="InterPro" id="IPR011604">
    <property type="entry name" value="PDDEXK-like_dom_sf"/>
</dbReference>
<dbReference type="NCBIfam" id="TIGR01445">
    <property type="entry name" value="intein_Nterm"/>
    <property type="match status" value="1"/>
</dbReference>
<evidence type="ECO:0000256" key="9">
    <source>
        <dbReference type="ARBA" id="ARBA00022840"/>
    </source>
</evidence>
<dbReference type="InterPro" id="IPR038726">
    <property type="entry name" value="PDDEXK_AddAB-type"/>
</dbReference>
<evidence type="ECO:0000256" key="12">
    <source>
        <dbReference type="ARBA" id="ARBA00023204"/>
    </source>
</evidence>
<keyword evidence="6 17" id="KW-0347">Helicase</keyword>
<dbReference type="Gene3D" id="1.10.10.160">
    <property type="match status" value="1"/>
</dbReference>
<dbReference type="InterPro" id="IPR003586">
    <property type="entry name" value="Hint_dom_C"/>
</dbReference>
<dbReference type="Pfam" id="PF12705">
    <property type="entry name" value="PDDEXK_1"/>
    <property type="match status" value="1"/>
</dbReference>
<dbReference type="PANTHER" id="PTHR11070:SF63">
    <property type="entry name" value="DNA HELICASE IV"/>
    <property type="match status" value="1"/>
</dbReference>
<evidence type="ECO:0000256" key="14">
    <source>
        <dbReference type="ARBA" id="ARBA00034617"/>
    </source>
</evidence>
<evidence type="ECO:0000256" key="17">
    <source>
        <dbReference type="PROSITE-ProRule" id="PRU00560"/>
    </source>
</evidence>
<keyword evidence="13" id="KW-0413">Isomerase</keyword>
<dbReference type="GO" id="GO:0005524">
    <property type="term" value="F:ATP binding"/>
    <property type="evidence" value="ECO:0007669"/>
    <property type="project" value="UniProtKB-UniRule"/>
</dbReference>
<keyword evidence="8" id="KW-0269">Exonuclease</keyword>
<keyword evidence="3 17" id="KW-0547">Nucleotide-binding</keyword>
<dbReference type="PRINTS" id="PR00379">
    <property type="entry name" value="INTEIN"/>
</dbReference>
<organism evidence="20 21">
    <name type="scientific">Candidatus Beckwithbacteria bacterium GW2011_GWB1_47_15</name>
    <dbReference type="NCBI Taxonomy" id="1618371"/>
    <lineage>
        <taxon>Bacteria</taxon>
        <taxon>Candidatus Beckwithiibacteriota</taxon>
    </lineage>
</organism>
<keyword evidence="2" id="KW-0540">Nuclease</keyword>
<evidence type="ECO:0000256" key="7">
    <source>
        <dbReference type="ARBA" id="ARBA00022813"/>
    </source>
</evidence>
<dbReference type="Proteomes" id="UP000033860">
    <property type="component" value="Unassembled WGS sequence"/>
</dbReference>
<evidence type="ECO:0000256" key="1">
    <source>
        <dbReference type="ARBA" id="ARBA00009922"/>
    </source>
</evidence>
<evidence type="ECO:0000259" key="18">
    <source>
        <dbReference type="PROSITE" id="PS51198"/>
    </source>
</evidence>
<evidence type="ECO:0000313" key="21">
    <source>
        <dbReference type="Proteomes" id="UP000033860"/>
    </source>
</evidence>
<dbReference type="PROSITE" id="PS51217">
    <property type="entry name" value="UVRD_HELICASE_CTER"/>
    <property type="match status" value="1"/>
</dbReference>
<dbReference type="Gene3D" id="2.170.16.10">
    <property type="entry name" value="Hedgehog/Intein (Hint) domain"/>
    <property type="match status" value="2"/>
</dbReference>
<dbReference type="GO" id="GO:0000725">
    <property type="term" value="P:recombinational repair"/>
    <property type="evidence" value="ECO:0007669"/>
    <property type="project" value="TreeGrafter"/>
</dbReference>
<keyword evidence="5 17" id="KW-0378">Hydrolase</keyword>
<dbReference type="SUPFAM" id="SSF51294">
    <property type="entry name" value="Hedgehog/intein (Hint) domain"/>
    <property type="match status" value="1"/>
</dbReference>
<evidence type="ECO:0000259" key="19">
    <source>
        <dbReference type="PROSITE" id="PS51217"/>
    </source>
</evidence>
<comment type="catalytic activity">
    <reaction evidence="16">
        <text>ATP + H2O = ADP + phosphate + H(+)</text>
        <dbReference type="Rhea" id="RHEA:13065"/>
        <dbReference type="ChEBI" id="CHEBI:15377"/>
        <dbReference type="ChEBI" id="CHEBI:15378"/>
        <dbReference type="ChEBI" id="CHEBI:30616"/>
        <dbReference type="ChEBI" id="CHEBI:43474"/>
        <dbReference type="ChEBI" id="CHEBI:456216"/>
        <dbReference type="EC" id="5.6.2.4"/>
    </reaction>
</comment>
<dbReference type="GO" id="GO:0043138">
    <property type="term" value="F:3'-5' DNA helicase activity"/>
    <property type="evidence" value="ECO:0007669"/>
    <property type="project" value="UniProtKB-EC"/>
</dbReference>
<evidence type="ECO:0000256" key="15">
    <source>
        <dbReference type="ARBA" id="ARBA00034808"/>
    </source>
</evidence>
<dbReference type="PROSITE" id="PS51198">
    <property type="entry name" value="UVRD_HELICASE_ATP_BIND"/>
    <property type="match status" value="1"/>
</dbReference>
<comment type="caution">
    <text evidence="20">The sequence shown here is derived from an EMBL/GenBank/DDBJ whole genome shotgun (WGS) entry which is preliminary data.</text>
</comment>
<dbReference type="InterPro" id="IPR030934">
    <property type="entry name" value="Intein_C"/>
</dbReference>
<dbReference type="Pfam" id="PF13361">
    <property type="entry name" value="UvrD_C"/>
    <property type="match status" value="1"/>
</dbReference>
<evidence type="ECO:0000256" key="16">
    <source>
        <dbReference type="ARBA" id="ARBA00048988"/>
    </source>
</evidence>
<dbReference type="Gene3D" id="1.10.486.10">
    <property type="entry name" value="PCRA, domain 4"/>
    <property type="match status" value="1"/>
</dbReference>
<evidence type="ECO:0000256" key="3">
    <source>
        <dbReference type="ARBA" id="ARBA00022741"/>
    </source>
</evidence>
<dbReference type="PATRIC" id="fig|1618371.3.peg.51"/>
<dbReference type="InterPro" id="IPR036844">
    <property type="entry name" value="Hint_dom_sf"/>
</dbReference>
<feature type="domain" description="UvrD-like helicase ATP-binding" evidence="18">
    <location>
        <begin position="1"/>
        <end position="318"/>
    </location>
</feature>
<dbReference type="InterPro" id="IPR003587">
    <property type="entry name" value="Hint_dom_N"/>
</dbReference>
<proteinExistence type="inferred from homology"/>
<dbReference type="Pfam" id="PF00580">
    <property type="entry name" value="UvrD-helicase"/>
    <property type="match status" value="1"/>
</dbReference>
<comment type="similarity">
    <text evidence="1">Belongs to the helicase family. UvrD subfamily.</text>
</comment>
<evidence type="ECO:0000256" key="10">
    <source>
        <dbReference type="ARBA" id="ARBA00023000"/>
    </source>
</evidence>
<keyword evidence="11" id="KW-0238">DNA-binding</keyword>
<evidence type="ECO:0000256" key="6">
    <source>
        <dbReference type="ARBA" id="ARBA00022806"/>
    </source>
</evidence>
<dbReference type="GO" id="GO:0003677">
    <property type="term" value="F:DNA binding"/>
    <property type="evidence" value="ECO:0007669"/>
    <property type="project" value="UniProtKB-KW"/>
</dbReference>
<evidence type="ECO:0000256" key="2">
    <source>
        <dbReference type="ARBA" id="ARBA00022722"/>
    </source>
</evidence>
<comment type="catalytic activity">
    <reaction evidence="14">
        <text>Couples ATP hydrolysis with the unwinding of duplex DNA by translocating in the 3'-5' direction.</text>
        <dbReference type="EC" id="5.6.2.4"/>
    </reaction>
</comment>
<dbReference type="InterPro" id="IPR006141">
    <property type="entry name" value="Intein_N"/>
</dbReference>
<evidence type="ECO:0000256" key="13">
    <source>
        <dbReference type="ARBA" id="ARBA00023235"/>
    </source>
</evidence>
<keyword evidence="7" id="KW-0068">Autocatalytic cleavage</keyword>
<dbReference type="PANTHER" id="PTHR11070">
    <property type="entry name" value="UVRD / RECB / PCRA DNA HELICASE FAMILY MEMBER"/>
    <property type="match status" value="1"/>
</dbReference>
<dbReference type="Gene3D" id="3.40.50.300">
    <property type="entry name" value="P-loop containing nucleotide triphosphate hydrolases"/>
    <property type="match status" value="2"/>
</dbReference>
<dbReference type="NCBIfam" id="TIGR01443">
    <property type="entry name" value="intein_Cterm"/>
    <property type="match status" value="1"/>
</dbReference>
<keyword evidence="12" id="KW-0234">DNA repair</keyword>
<dbReference type="PROSITE" id="PS50817">
    <property type="entry name" value="INTEIN_N_TER"/>
    <property type="match status" value="1"/>
</dbReference>
<protein>
    <recommendedName>
        <fullName evidence="15">DNA 3'-5' helicase</fullName>
        <ecNumber evidence="15">5.6.2.4</ecNumber>
    </recommendedName>
</protein>
<dbReference type="GO" id="GO:0004527">
    <property type="term" value="F:exonuclease activity"/>
    <property type="evidence" value="ECO:0007669"/>
    <property type="project" value="UniProtKB-KW"/>
</dbReference>
<dbReference type="PROSITE" id="PS50818">
    <property type="entry name" value="INTEIN_C_TER"/>
    <property type="match status" value="1"/>
</dbReference>
<name>A0A0G1RXJ5_9BACT</name>
<dbReference type="EC" id="5.6.2.4" evidence="15"/>
<dbReference type="InterPro" id="IPR013986">
    <property type="entry name" value="DExx_box_DNA_helicase_dom_sf"/>
</dbReference>
<dbReference type="InterPro" id="IPR027417">
    <property type="entry name" value="P-loop_NTPase"/>
</dbReference>
<evidence type="ECO:0000256" key="5">
    <source>
        <dbReference type="ARBA" id="ARBA00022801"/>
    </source>
</evidence>
<keyword evidence="9 17" id="KW-0067">ATP-binding</keyword>
<keyword evidence="4" id="KW-0227">DNA damage</keyword>
<accession>A0A0G1RXJ5</accession>
<dbReference type="GO" id="GO:0005829">
    <property type="term" value="C:cytosol"/>
    <property type="evidence" value="ECO:0007669"/>
    <property type="project" value="TreeGrafter"/>
</dbReference>
<feature type="domain" description="UvrD-like helicase C-terminal" evidence="19">
    <location>
        <begin position="673"/>
        <end position="958"/>
    </location>
</feature>
<evidence type="ECO:0000256" key="8">
    <source>
        <dbReference type="ARBA" id="ARBA00022839"/>
    </source>
</evidence>
<evidence type="ECO:0000256" key="4">
    <source>
        <dbReference type="ARBA" id="ARBA00022763"/>
    </source>
</evidence>
<dbReference type="SMART" id="SM00305">
    <property type="entry name" value="HintC"/>
    <property type="match status" value="1"/>
</dbReference>
<reference evidence="20 21" key="1">
    <citation type="journal article" date="2015" name="Nature">
        <title>rRNA introns, odd ribosomes, and small enigmatic genomes across a large radiation of phyla.</title>
        <authorList>
            <person name="Brown C.T."/>
            <person name="Hug L.A."/>
            <person name="Thomas B.C."/>
            <person name="Sharon I."/>
            <person name="Castelle C.J."/>
            <person name="Singh A."/>
            <person name="Wilkins M.J."/>
            <person name="Williams K.H."/>
            <person name="Banfield J.F."/>
        </authorList>
    </citation>
    <scope>NUCLEOTIDE SEQUENCE [LARGE SCALE GENOMIC DNA]</scope>
</reference>
<dbReference type="InterPro" id="IPR014016">
    <property type="entry name" value="UvrD-like_ATP-bd"/>
</dbReference>
<dbReference type="CDD" id="cd00081">
    <property type="entry name" value="Hint"/>
    <property type="match status" value="2"/>
</dbReference>
<dbReference type="Pfam" id="PF14890">
    <property type="entry name" value="Intein_splicing"/>
    <property type="match status" value="1"/>
</dbReference>
<evidence type="ECO:0000256" key="11">
    <source>
        <dbReference type="ARBA" id="ARBA00023125"/>
    </source>
</evidence>
<keyword evidence="10" id="KW-0651">Protein splicing</keyword>
<sequence length="1366" mass="155452">MKLNPAQVKAVTTIEGPVMVIAGPGTGKTQIIAERIAYILKKTDTPPDGILALTFTESGAREMRQRLLATIGQPAYYVNISTFHSFCSSVIQEFADRFAISLNLEPLSELERVDIFNQILSHGRFKAIKPANSPLYYTPSLIESIKDLKREAVSPITFAAIVKKEKASLVKEKNKLSATALLNARKTLDKNYDLARVYQTYQKLLAQKGRYDFEDMINFVAVAFKQDTNILRTHQERLLYFLVDEYQDTNSAQNQVLQLLASYWGDQANVFVVGDPNQCLPAGIKINTKSGLKNIEKIKAGDEVLTAVGKGYTSYAKVKRVFKQKRKVRLITFTTESGQKIATTDNHKMFCFIPPREMTNIWYVYLMYKKSLGWRLGITRSLSVRLKIEAGADKIIGLSAHKSEAEARYREMVLSLTYKIPTVVFQERNNAITGKWLKKLYQEFDTEKNAAILAQDLGVNLNQPHYIRDATTLGDGRIKINLVMCSRNYRSKYDKKGLLQSPSILHELRIQTSNKKIIKKLNKLGFKLRNKNIGKGFRLNNTDFSQLYKIAEKLERKLPGIIDIKAPLGTTRIQHRPSRIMQAGNILVGNYLPVVRRHKVIYDKVIKREKKIKTINVYDLEVPPSHNFVANNVVVHNSIFRFQGASTENFIAFNNLFPQAQVIELAQNYRSTQTILDASAAVIKKNQLQLKKATTTLKSQGKFKEQKLSLVRFPSETLETFWLAREIDRLIKSGTKPESIAVLFRHNADAGTLAEMLTKFGVSLDIEGGGNVLIDPVVNQFLLLLKVISDAGGGAGDDLDLFTLLNYQFLKLDALDILKLSRAVAQADTNLVDFILSPQFKKLKLKSGSKITKFIGKLSDWRKLDAEKTFSQFFEMVLKQSGFLSWLETLPDSVEKLNRLNSLFAEVKSLNQADHSLNLVGFIKALELMEQNRLSVVEQDLDIKTNAVTLSTVHKAKGREWDYVFIYRAIDKKWGNNRTRELIKLPQGILSFTDLQKKEKNEDERRLFYVGLTRARKKVCVTYADRYSGSVTGKEAVPSMFVSEIPQKYLEPVSPQLTKQAKQALTKLLKPLPQVTPSVKESDFLNLILKDFKLSATALNTYLACSYKFKLNNLIRVPRAKQAYLSFGTAVHKALEIFYRRFLKTNRLPAKEFLLSQFKKALGSEVLTPVRHADFIDKGVNALAAYYRYYHQEMTKPLAVELRFGGFYSKPYLDDIPLSGKIDRVDLIDKTKKTIKVTDYKTGPTKSANDILGQTKTSSGDLFRQLVFYRLLFAADPRLSYKVLEAELDFVESGLKKTKFVKRSFDIPDDQVAKLMTTIKSSMKAIRRHRFARTTDYQRHCLRCEYRRHCWPLGLPTDRQDLPQST</sequence>
<dbReference type="InterPro" id="IPR000212">
    <property type="entry name" value="DNA_helicase_UvrD/REP"/>
</dbReference>
<dbReference type="InterPro" id="IPR006142">
    <property type="entry name" value="INTEIN"/>
</dbReference>
<dbReference type="Gene3D" id="3.90.320.10">
    <property type="match status" value="1"/>
</dbReference>
<gene>
    <name evidence="20" type="ORF">UX85_C0001G0051</name>
</gene>
<dbReference type="CDD" id="cd17932">
    <property type="entry name" value="DEXQc_UvrD"/>
    <property type="match status" value="1"/>
</dbReference>
<dbReference type="SMART" id="SM00306">
    <property type="entry name" value="HintN"/>
    <property type="match status" value="1"/>
</dbReference>
<feature type="binding site" evidence="17">
    <location>
        <begin position="22"/>
        <end position="29"/>
    </location>
    <ligand>
        <name>ATP</name>
        <dbReference type="ChEBI" id="CHEBI:30616"/>
    </ligand>
</feature>
<dbReference type="GO" id="GO:0016539">
    <property type="term" value="P:intein-mediated protein splicing"/>
    <property type="evidence" value="ECO:0007669"/>
    <property type="project" value="InterPro"/>
</dbReference>
<dbReference type="InterPro" id="IPR014017">
    <property type="entry name" value="DNA_helicase_UvrD-like_C"/>
</dbReference>
<evidence type="ECO:0000313" key="20">
    <source>
        <dbReference type="EMBL" id="KKU61837.1"/>
    </source>
</evidence>